<evidence type="ECO:0000313" key="2">
    <source>
        <dbReference type="Proteomes" id="UP001456224"/>
    </source>
</evidence>
<sequence>MKGILFGAVLAALGQNACAREYPYAVAPGLPAVVTVSGLPDQRLRVRVGDGPEHEVARLGGDEEVDQFQAVDVDRDGYRDFAIGQSGGGGQVLTRIFLYRPQDRAFRELPHPDSASSPCHGFVNPVFDDTRPAFAVACRYAAADYGFEEYAVCPDGTAQATSWSRRSGESLKRLPLPAPAAATCRIRPKRR</sequence>
<dbReference type="EMBL" id="CP148753">
    <property type="protein sequence ID" value="WXR73625.1"/>
    <property type="molecule type" value="Genomic_DNA"/>
</dbReference>
<organism evidence="1 2">
    <name type="scientific">Achromobacter veterisilvae</name>
    <dbReference type="NCBI Taxonomy" id="2069367"/>
    <lineage>
        <taxon>Bacteria</taxon>
        <taxon>Pseudomonadati</taxon>
        <taxon>Pseudomonadota</taxon>
        <taxon>Betaproteobacteria</taxon>
        <taxon>Burkholderiales</taxon>
        <taxon>Alcaligenaceae</taxon>
        <taxon>Achromobacter</taxon>
    </lineage>
</organism>
<dbReference type="RefSeq" id="WP_338879681.1">
    <property type="nucleotide sequence ID" value="NZ_CP148753.1"/>
</dbReference>
<proteinExistence type="predicted"/>
<protein>
    <recommendedName>
        <fullName evidence="3">VCBS repeat-containing protein</fullName>
    </recommendedName>
</protein>
<evidence type="ECO:0008006" key="3">
    <source>
        <dbReference type="Google" id="ProtNLM"/>
    </source>
</evidence>
<gene>
    <name evidence="1" type="ORF">WHX56_29080</name>
</gene>
<keyword evidence="2" id="KW-1185">Reference proteome</keyword>
<accession>A0ABZ2S019</accession>
<name>A0ABZ2S019_9BURK</name>
<evidence type="ECO:0000313" key="1">
    <source>
        <dbReference type="EMBL" id="WXR73625.1"/>
    </source>
</evidence>
<dbReference type="Proteomes" id="UP001456224">
    <property type="component" value="Chromosome"/>
</dbReference>
<reference evidence="1 2" key="1">
    <citation type="submission" date="2024-03" db="EMBL/GenBank/DDBJ databases">
        <title>Reference genomes for the five species model microbial community.</title>
        <authorList>
            <person name="Padfield D."/>
        </authorList>
    </citation>
    <scope>NUCLEOTIDE SEQUENCE [LARGE SCALE GENOMIC DNA]</scope>
    <source>
        <strain evidence="1 2">AB1</strain>
    </source>
</reference>